<evidence type="ECO:0000256" key="9">
    <source>
        <dbReference type="ARBA" id="ARBA00022989"/>
    </source>
</evidence>
<evidence type="ECO:0000256" key="6">
    <source>
        <dbReference type="ARBA" id="ARBA00022729"/>
    </source>
</evidence>
<dbReference type="InterPro" id="IPR029044">
    <property type="entry name" value="Nucleotide-diphossugar_trans"/>
</dbReference>
<dbReference type="Pfam" id="PF16822">
    <property type="entry name" value="ALGX"/>
    <property type="match status" value="1"/>
</dbReference>
<keyword evidence="7" id="KW-0574">Periplasm</keyword>
<dbReference type="InterPro" id="IPR031811">
    <property type="entry name" value="ALGX/ALGJ_SGNH-like"/>
</dbReference>
<proteinExistence type="predicted"/>
<dbReference type="OrthoDB" id="7981249at2"/>
<evidence type="ECO:0000256" key="10">
    <source>
        <dbReference type="SAM" id="MobiDB-lite"/>
    </source>
</evidence>
<gene>
    <name evidence="12" type="ORF">DBV39_01290</name>
</gene>
<comment type="subcellular location">
    <subcellularLocation>
        <location evidence="1">Membrane</location>
        <topology evidence="1">Single-pass membrane protein</topology>
    </subcellularLocation>
    <subcellularLocation>
        <location evidence="2">Periplasm</location>
    </subcellularLocation>
</comment>
<protein>
    <submittedName>
        <fullName evidence="12">Glycosyltransferase</fullName>
    </submittedName>
</protein>
<dbReference type="PANTHER" id="PTHR21461:SF69">
    <property type="entry name" value="GLYCOSYLTRANSFERASE FAMILY 92 PROTEIN"/>
    <property type="match status" value="1"/>
</dbReference>
<keyword evidence="5" id="KW-0812">Transmembrane</keyword>
<keyword evidence="13" id="KW-1185">Reference proteome</keyword>
<dbReference type="CDD" id="cd00761">
    <property type="entry name" value="Glyco_tranf_GTA_type"/>
    <property type="match status" value="1"/>
</dbReference>
<dbReference type="UniPathway" id="UPA00286"/>
<dbReference type="GO" id="GO:0005737">
    <property type="term" value="C:cytoplasm"/>
    <property type="evidence" value="ECO:0007669"/>
    <property type="project" value="TreeGrafter"/>
</dbReference>
<evidence type="ECO:0000256" key="5">
    <source>
        <dbReference type="ARBA" id="ARBA00022692"/>
    </source>
</evidence>
<dbReference type="EMBL" id="CP028901">
    <property type="protein sequence ID" value="AWB35558.1"/>
    <property type="molecule type" value="Genomic_DNA"/>
</dbReference>
<accession>A0A2R4XP73</accession>
<evidence type="ECO:0000256" key="1">
    <source>
        <dbReference type="ARBA" id="ARBA00004167"/>
    </source>
</evidence>
<evidence type="ECO:0000313" key="12">
    <source>
        <dbReference type="EMBL" id="AWB35558.1"/>
    </source>
</evidence>
<dbReference type="SUPFAM" id="SSF53448">
    <property type="entry name" value="Nucleotide-diphospho-sugar transferases"/>
    <property type="match status" value="1"/>
</dbReference>
<keyword evidence="8" id="KW-0016">Alginate biosynthesis</keyword>
<dbReference type="GO" id="GO:0042121">
    <property type="term" value="P:alginic acid biosynthetic process"/>
    <property type="evidence" value="ECO:0007669"/>
    <property type="project" value="UniProtKB-UniPathway"/>
</dbReference>
<evidence type="ECO:0000256" key="3">
    <source>
        <dbReference type="ARBA" id="ARBA00005182"/>
    </source>
</evidence>
<keyword evidence="6" id="KW-0732">Signal</keyword>
<evidence type="ECO:0000256" key="4">
    <source>
        <dbReference type="ARBA" id="ARBA00022679"/>
    </source>
</evidence>
<dbReference type="GO" id="GO:0016757">
    <property type="term" value="F:glycosyltransferase activity"/>
    <property type="evidence" value="ECO:0007669"/>
    <property type="project" value="TreeGrafter"/>
</dbReference>
<evidence type="ECO:0000256" key="2">
    <source>
        <dbReference type="ARBA" id="ARBA00004418"/>
    </source>
</evidence>
<keyword evidence="9" id="KW-1133">Transmembrane helix</keyword>
<dbReference type="KEGG" id="boz:DBV39_01290"/>
<feature type="region of interest" description="Disordered" evidence="10">
    <location>
        <begin position="287"/>
        <end position="323"/>
    </location>
</feature>
<keyword evidence="9" id="KW-0472">Membrane</keyword>
<evidence type="ECO:0000256" key="7">
    <source>
        <dbReference type="ARBA" id="ARBA00022764"/>
    </source>
</evidence>
<name>A0A2R4XP73_9BURK</name>
<evidence type="ECO:0000259" key="11">
    <source>
        <dbReference type="Pfam" id="PF16822"/>
    </source>
</evidence>
<dbReference type="RefSeq" id="WP_108623014.1">
    <property type="nucleotide sequence ID" value="NZ_CP028901.1"/>
</dbReference>
<dbReference type="Proteomes" id="UP000244571">
    <property type="component" value="Chromosome"/>
</dbReference>
<evidence type="ECO:0000313" key="13">
    <source>
        <dbReference type="Proteomes" id="UP000244571"/>
    </source>
</evidence>
<dbReference type="GO" id="GO:0016020">
    <property type="term" value="C:membrane"/>
    <property type="evidence" value="ECO:0007669"/>
    <property type="project" value="UniProtKB-SubCell"/>
</dbReference>
<organism evidence="12 13">
    <name type="scientific">Orrella marina</name>
    <dbReference type="NCBI Taxonomy" id="2163011"/>
    <lineage>
        <taxon>Bacteria</taxon>
        <taxon>Pseudomonadati</taxon>
        <taxon>Pseudomonadota</taxon>
        <taxon>Betaproteobacteria</taxon>
        <taxon>Burkholderiales</taxon>
        <taxon>Alcaligenaceae</taxon>
        <taxon>Orrella</taxon>
    </lineage>
</organism>
<dbReference type="Pfam" id="PF13704">
    <property type="entry name" value="Glyco_tranf_2_4"/>
    <property type="match status" value="1"/>
</dbReference>
<dbReference type="PANTHER" id="PTHR21461">
    <property type="entry name" value="GLYCOSYLTRANSFERASE FAMILY 92 PROTEIN"/>
    <property type="match status" value="1"/>
</dbReference>
<comment type="pathway">
    <text evidence="3">Glycan biosynthesis; alginate biosynthesis.</text>
</comment>
<keyword evidence="4 12" id="KW-0808">Transferase</keyword>
<feature type="compositionally biased region" description="Polar residues" evidence="10">
    <location>
        <begin position="293"/>
        <end position="310"/>
    </location>
</feature>
<sequence length="789" mass="88595">MKFALAAIVKDERDSILEWLAFHRVMGASHFFIADNASTDGTRECLAALALQGWLTLIDFPGEPGIKPQLPAYQRILAQCRNLCDVVAFIDADEYLLPLQEQSDQGLVPWLETVFSDDGVGAVAVNWACFGSGGAKFRDVGLIIERFTQRAPHYFGPNRHFKSIVRPDWVQAFGNPHYARLKRGRYVNAEGSPLEIRIDKEGKQRSGLSQSVCWKGARLNHYLVRSVEEFVLGKARRGSAATPGYNKQRTYFEKHDRNDEVCELALPWVPKVKAELAILEKLVGQAPPHLPNVSPQATESKTPSKQSVFSVSPPAGKSHRGSHSTSLISWFKRKLPGGEPASASPVLRFELDYPSVKRDPFVTKSGRVVQGWLLLHPELEHSRQQLKIIAEWNSQFELEYPFNVSRPDVITQILEADPENHAQLTCGFSFTVPLQLRHFRLWLDCEGERFRLPDVHVEDPSEYPDRPKVLKGEHGWLFLDNDTNGSVDQFTGHMRLSTAGLTGWQDYFTEAGKLASKLGVPWALLIAPSKESILGNRYHPRKPGTAGPIDQVRAISATHPLVYPDDTLRDLGEEAFIPTDTHWSHRGAMHAALELAGRLGVNVHRCKQAFEKDVYALREMGGDLGNKLTPRQSSKVQVLTSFNHVRQKKYDNGLPNFGRLIVTEYPKALNKGTLVLFGSSSSYAMFNHLVRIFKRIVFVHSAGNIDPFVVQQIKPSFLAAQTNGRFVIMPPTVGQSLRSQIQEKIERLTPDERKTVETRRIIAEPGYLQEIGLEAFEEALVKAWGEKTE</sequence>
<dbReference type="GO" id="GO:0042597">
    <property type="term" value="C:periplasmic space"/>
    <property type="evidence" value="ECO:0007669"/>
    <property type="project" value="UniProtKB-SubCell"/>
</dbReference>
<evidence type="ECO:0000256" key="8">
    <source>
        <dbReference type="ARBA" id="ARBA00022841"/>
    </source>
</evidence>
<dbReference type="AlphaFoldDB" id="A0A2R4XP73"/>
<reference evidence="12 13" key="1">
    <citation type="submission" date="2018-04" db="EMBL/GenBank/DDBJ databases">
        <title>Bordetella sp. HZ20 isolated from seawater.</title>
        <authorList>
            <person name="Sun C."/>
        </authorList>
    </citation>
    <scope>NUCLEOTIDE SEQUENCE [LARGE SCALE GENOMIC DNA]</scope>
    <source>
        <strain evidence="12 13">HZ20</strain>
    </source>
</reference>
<feature type="domain" description="AlgX/AlgJ SGNH hydrolase-like" evidence="11">
    <location>
        <begin position="469"/>
        <end position="637"/>
    </location>
</feature>